<dbReference type="GO" id="GO:0031408">
    <property type="term" value="P:oxylipin biosynthetic process"/>
    <property type="evidence" value="ECO:0007669"/>
    <property type="project" value="UniProtKB-KW"/>
</dbReference>
<evidence type="ECO:0000256" key="1">
    <source>
        <dbReference type="ARBA" id="ARBA00009419"/>
    </source>
</evidence>
<evidence type="ECO:0000313" key="13">
    <source>
        <dbReference type="EMBL" id="RID55273.1"/>
    </source>
</evidence>
<keyword evidence="7" id="KW-0560">Oxidoreductase</keyword>
<gene>
    <name evidence="13" type="ORF">BRARA_G02545</name>
</gene>
<evidence type="ECO:0000256" key="3">
    <source>
        <dbReference type="ARBA" id="ARBA00022723"/>
    </source>
</evidence>
<keyword evidence="5" id="KW-0276">Fatty acid metabolism</keyword>
<dbReference type="InterPro" id="IPR013819">
    <property type="entry name" value="LipOase_C"/>
</dbReference>
<evidence type="ECO:0008006" key="15">
    <source>
        <dbReference type="Google" id="ProtNLM"/>
    </source>
</evidence>
<dbReference type="Gene3D" id="2.60.60.20">
    <property type="entry name" value="PLAT/LH2 domain"/>
    <property type="match status" value="1"/>
</dbReference>
<proteinExistence type="inferred from homology"/>
<dbReference type="GO" id="GO:0046872">
    <property type="term" value="F:metal ion binding"/>
    <property type="evidence" value="ECO:0007669"/>
    <property type="project" value="UniProtKB-KW"/>
</dbReference>
<dbReference type="Gene3D" id="4.10.375.10">
    <property type="entry name" value="Lipoxygenase-1, Domain 2"/>
    <property type="match status" value="1"/>
</dbReference>
<dbReference type="Proteomes" id="UP000264353">
    <property type="component" value="Chromosome A7"/>
</dbReference>
<evidence type="ECO:0000256" key="7">
    <source>
        <dbReference type="ARBA" id="ARBA00023002"/>
    </source>
</evidence>
<dbReference type="GO" id="GO:0006633">
    <property type="term" value="P:fatty acid biosynthetic process"/>
    <property type="evidence" value="ECO:0007669"/>
    <property type="project" value="UniProtKB-KW"/>
</dbReference>
<dbReference type="Pfam" id="PF00305">
    <property type="entry name" value="Lipoxygenase"/>
    <property type="match status" value="2"/>
</dbReference>
<keyword evidence="9" id="KW-0275">Fatty acid biosynthesis</keyword>
<evidence type="ECO:0000256" key="5">
    <source>
        <dbReference type="ARBA" id="ARBA00022832"/>
    </source>
</evidence>
<feature type="domain" description="Lipoxygenase" evidence="12">
    <location>
        <begin position="498"/>
        <end position="640"/>
    </location>
</feature>
<reference evidence="13 14" key="1">
    <citation type="submission" date="2018-06" db="EMBL/GenBank/DDBJ databases">
        <title>WGS assembly of Brassica rapa FPsc.</title>
        <authorList>
            <person name="Bowman J."/>
            <person name="Kohchi T."/>
            <person name="Yamato K."/>
            <person name="Jenkins J."/>
            <person name="Shu S."/>
            <person name="Ishizaki K."/>
            <person name="Yamaoka S."/>
            <person name="Nishihama R."/>
            <person name="Nakamura Y."/>
            <person name="Berger F."/>
            <person name="Adam C."/>
            <person name="Aki S."/>
            <person name="Althoff F."/>
            <person name="Araki T."/>
            <person name="Arteaga-Vazquez M."/>
            <person name="Balasubrmanian S."/>
            <person name="Bauer D."/>
            <person name="Boehm C."/>
            <person name="Briginshaw L."/>
            <person name="Caballero-Perez J."/>
            <person name="Catarino B."/>
            <person name="Chen F."/>
            <person name="Chiyoda S."/>
            <person name="Chovatia M."/>
            <person name="Davies K."/>
            <person name="Delmans M."/>
            <person name="Demura T."/>
            <person name="Dierschke T."/>
            <person name="Dolan L."/>
            <person name="Dorantes-Acosta A."/>
            <person name="Eklund D."/>
            <person name="Florent S."/>
            <person name="Flores-Sandoval E."/>
            <person name="Fujiyama A."/>
            <person name="Fukuzawa H."/>
            <person name="Galik B."/>
            <person name="Grimanelli D."/>
            <person name="Grimwood J."/>
            <person name="Grossniklaus U."/>
            <person name="Hamada T."/>
            <person name="Haseloff J."/>
            <person name="Hetherington A."/>
            <person name="Higo A."/>
            <person name="Hirakawa Y."/>
            <person name="Hundley H."/>
            <person name="Ikeda Y."/>
            <person name="Inoue K."/>
            <person name="Inoue S."/>
            <person name="Ishida S."/>
            <person name="Jia Q."/>
            <person name="Kakita M."/>
            <person name="Kanazawa T."/>
            <person name="Kawai Y."/>
            <person name="Kawashima T."/>
            <person name="Kennedy M."/>
            <person name="Kinose K."/>
            <person name="Kinoshita T."/>
            <person name="Kohara Y."/>
            <person name="Koide E."/>
            <person name="Komatsu K."/>
            <person name="Kopischke S."/>
            <person name="Kubo M."/>
            <person name="Kyozuka J."/>
            <person name="Lagercrantz U."/>
            <person name="Lin S."/>
            <person name="Lindquist E."/>
            <person name="Lipzen A."/>
            <person name="Lu C."/>
            <person name="Luna E."/>
            <person name="Martienssen R."/>
            <person name="Minamino N."/>
            <person name="Mizutani M."/>
            <person name="Mizutani M."/>
            <person name="Mochizuki N."/>
            <person name="Monte I."/>
            <person name="Mosher R."/>
            <person name="Nagasaki H."/>
            <person name="Nakagami H."/>
            <person name="Naramoto S."/>
            <person name="Nishitani K."/>
            <person name="Ohtani M."/>
            <person name="Okamoto T."/>
            <person name="Okumura M."/>
            <person name="Phillips J."/>
            <person name="Pollak B."/>
            <person name="Reinders A."/>
            <person name="Roevekamp M."/>
            <person name="Sano R."/>
            <person name="Sawa S."/>
            <person name="Schmid M."/>
            <person name="Shirakawa M."/>
            <person name="Solano R."/>
            <person name="Spunde A."/>
            <person name="Suetsugu N."/>
            <person name="Sugano S."/>
            <person name="Sugiyama A."/>
            <person name="Sun R."/>
            <person name="Suzuki Y."/>
            <person name="Takenaka M."/>
            <person name="Takezawa D."/>
            <person name="Tomogane H."/>
            <person name="Tsuzuki M."/>
            <person name="Ueda T."/>
            <person name="Umeda M."/>
            <person name="Ward J."/>
            <person name="Watanabe Y."/>
            <person name="Yazaki K."/>
            <person name="Yokoyama R."/>
            <person name="Yoshitake Y."/>
            <person name="Yotsui I."/>
            <person name="Zachgo S."/>
            <person name="Schmutz J."/>
        </authorList>
    </citation>
    <scope>NUCLEOTIDE SEQUENCE [LARGE SCALE GENOMIC DNA]</scope>
    <source>
        <strain evidence="14">cv. B-3</strain>
    </source>
</reference>
<dbReference type="AlphaFoldDB" id="A0A397YYZ1"/>
<dbReference type="PANTHER" id="PTHR11771">
    <property type="entry name" value="LIPOXYGENASE"/>
    <property type="match status" value="1"/>
</dbReference>
<feature type="domain" description="Lipoxygenase" evidence="12">
    <location>
        <begin position="206"/>
        <end position="497"/>
    </location>
</feature>
<sequence>MFCREASSSLQTLSIANSLSSQFTKPSALINSLSAGHHYKLCPRPDLKGRCTVTASKFDINGKGKIVKEEVKKIKVKGTITVLSQEKKKKGTIMAQEGLLPSVGESLLVELISAETDPRTPMEKDPVEDYAQRDGHDDQYLQCVFDMPEDFGVVGAIRVVNLESKEIFLKEMKLEVPDGPVTFTFNSWVAPKSDDPTKRTFFSNKSYLPLKTPEPLKQLRKEESEGDHEFKKFERVYDYDVYNDVGNPDEDPELARPVLGGLSHPYPRRCKTGRKPCVIDPSTETRQKDFYVPRDEEFSKVKGDAFTGTAALAALPAALQQFEAFLLDPNMPFPHFKSIENLFEEGIEIPKDTGLFSLIPRIFKAIAAKAEDILLFESPILLDKDRFSWIRDNEFARQTLAGLNPYCIQLVREWPLKSKLDPAVYGDPNSLITSEIVEREIKGVMSFDEALENKRLFMLDYHDLLLPYVNKVRELDDSTLYASRTLFFLNDDSTLRPYGYGGYFPNRPTTSRKKMPVEEPTEDELKEFYEEPEKTMLKTFPSKKQATTVMFTLDLLSAHSPDEEYLGENPEASWVHEPVIYAAYERFKGKLQYLEGVIDERNLNVSLKNRAGAGVVKYELLKPISGPGVTGMGVPYSVSI</sequence>
<evidence type="ECO:0000256" key="10">
    <source>
        <dbReference type="PROSITE-ProRule" id="PRU00152"/>
    </source>
</evidence>
<dbReference type="SMART" id="SM00308">
    <property type="entry name" value="LH2"/>
    <property type="match status" value="1"/>
</dbReference>
<evidence type="ECO:0000256" key="2">
    <source>
        <dbReference type="ARBA" id="ARBA00022516"/>
    </source>
</evidence>
<keyword evidence="3" id="KW-0479">Metal-binding</keyword>
<dbReference type="PROSITE" id="PS50095">
    <property type="entry name" value="PLAT"/>
    <property type="match status" value="1"/>
</dbReference>
<evidence type="ECO:0000313" key="14">
    <source>
        <dbReference type="Proteomes" id="UP000264353"/>
    </source>
</evidence>
<dbReference type="InterPro" id="IPR036226">
    <property type="entry name" value="LipOase_C_sf"/>
</dbReference>
<keyword evidence="4" id="KW-0925">Oxylipin biosynthesis</keyword>
<dbReference type="PRINTS" id="PR00468">
    <property type="entry name" value="PLTLPOXGNASE"/>
</dbReference>
<organism evidence="13 14">
    <name type="scientific">Brassica campestris</name>
    <name type="common">Field mustard</name>
    <dbReference type="NCBI Taxonomy" id="3711"/>
    <lineage>
        <taxon>Eukaryota</taxon>
        <taxon>Viridiplantae</taxon>
        <taxon>Streptophyta</taxon>
        <taxon>Embryophyta</taxon>
        <taxon>Tracheophyta</taxon>
        <taxon>Spermatophyta</taxon>
        <taxon>Magnoliopsida</taxon>
        <taxon>eudicotyledons</taxon>
        <taxon>Gunneridae</taxon>
        <taxon>Pentapetalae</taxon>
        <taxon>rosids</taxon>
        <taxon>malvids</taxon>
        <taxon>Brassicales</taxon>
        <taxon>Brassicaceae</taxon>
        <taxon>Brassiceae</taxon>
        <taxon>Brassica</taxon>
    </lineage>
</organism>
<evidence type="ECO:0000256" key="6">
    <source>
        <dbReference type="ARBA" id="ARBA00022964"/>
    </source>
</evidence>
<dbReference type="Gene3D" id="3.10.450.60">
    <property type="match status" value="1"/>
</dbReference>
<evidence type="ECO:0000256" key="8">
    <source>
        <dbReference type="ARBA" id="ARBA00023098"/>
    </source>
</evidence>
<dbReference type="Pfam" id="PF01477">
    <property type="entry name" value="PLAT"/>
    <property type="match status" value="1"/>
</dbReference>
<dbReference type="SUPFAM" id="SSF48484">
    <property type="entry name" value="Lipoxigenase"/>
    <property type="match status" value="2"/>
</dbReference>
<dbReference type="EMBL" id="CM010634">
    <property type="protein sequence ID" value="RID55273.1"/>
    <property type="molecule type" value="Genomic_DNA"/>
</dbReference>
<evidence type="ECO:0000259" key="12">
    <source>
        <dbReference type="PROSITE" id="PS51393"/>
    </source>
</evidence>
<feature type="domain" description="PLAT" evidence="11">
    <location>
        <begin position="89"/>
        <end position="203"/>
    </location>
</feature>
<dbReference type="SUPFAM" id="SSF49723">
    <property type="entry name" value="Lipase/lipooxygenase domain (PLAT/LH2 domain)"/>
    <property type="match status" value="1"/>
</dbReference>
<accession>A0A397YYZ1</accession>
<keyword evidence="8" id="KW-0443">Lipid metabolism</keyword>
<dbReference type="GO" id="GO:0034440">
    <property type="term" value="P:lipid oxidation"/>
    <property type="evidence" value="ECO:0007669"/>
    <property type="project" value="InterPro"/>
</dbReference>
<dbReference type="InterPro" id="IPR001246">
    <property type="entry name" value="LipOase_plant"/>
</dbReference>
<name>A0A397YYZ1_BRACM</name>
<dbReference type="GO" id="GO:0016702">
    <property type="term" value="F:oxidoreductase activity, acting on single donors with incorporation of molecular oxygen, incorporation of two atoms of oxygen"/>
    <property type="evidence" value="ECO:0007669"/>
    <property type="project" value="InterPro"/>
</dbReference>
<dbReference type="InterPro" id="IPR001024">
    <property type="entry name" value="PLAT/LH2_dom"/>
</dbReference>
<dbReference type="Gene3D" id="1.20.245.10">
    <property type="entry name" value="Lipoxygenase-1, Domain 5"/>
    <property type="match status" value="1"/>
</dbReference>
<comment type="caution">
    <text evidence="10">Lacks conserved residue(s) required for the propagation of feature annotation.</text>
</comment>
<comment type="similarity">
    <text evidence="1">Belongs to the lipoxygenase family.</text>
</comment>
<protein>
    <recommendedName>
        <fullName evidence="15">Lipoxygenase domain-containing protein</fullName>
    </recommendedName>
</protein>
<keyword evidence="6" id="KW-0223">Dioxygenase</keyword>
<dbReference type="PROSITE" id="PS51393">
    <property type="entry name" value="LIPOXYGENASE_3"/>
    <property type="match status" value="2"/>
</dbReference>
<evidence type="ECO:0000256" key="9">
    <source>
        <dbReference type="ARBA" id="ARBA00023160"/>
    </source>
</evidence>
<keyword evidence="2" id="KW-0444">Lipid biosynthesis</keyword>
<dbReference type="InterPro" id="IPR036392">
    <property type="entry name" value="PLAT/LH2_dom_sf"/>
</dbReference>
<evidence type="ECO:0000256" key="4">
    <source>
        <dbReference type="ARBA" id="ARBA00022767"/>
    </source>
</evidence>
<evidence type="ECO:0000259" key="11">
    <source>
        <dbReference type="PROSITE" id="PS50095"/>
    </source>
</evidence>
<dbReference type="InterPro" id="IPR000907">
    <property type="entry name" value="LipOase"/>
</dbReference>